<sequence>MRWVRRDWMCNRMQVDKSCVIGSEVSQWQKSSGGVGIYKRAPA</sequence>
<keyword evidence="2" id="KW-1185">Reference proteome</keyword>
<reference evidence="1 2" key="1">
    <citation type="submission" date="2019-05" db="EMBL/GenBank/DDBJ databases">
        <title>Another draft genome of Portunus trituberculatus and its Hox gene families provides insights of decapod evolution.</title>
        <authorList>
            <person name="Jeong J.-H."/>
            <person name="Song I."/>
            <person name="Kim S."/>
            <person name="Choi T."/>
            <person name="Kim D."/>
            <person name="Ryu S."/>
            <person name="Kim W."/>
        </authorList>
    </citation>
    <scope>NUCLEOTIDE SEQUENCE [LARGE SCALE GENOMIC DNA]</scope>
    <source>
        <tissue evidence="1">Muscle</tissue>
    </source>
</reference>
<organism evidence="1 2">
    <name type="scientific">Portunus trituberculatus</name>
    <name type="common">Swimming crab</name>
    <name type="synonym">Neptunus trituberculatus</name>
    <dbReference type="NCBI Taxonomy" id="210409"/>
    <lineage>
        <taxon>Eukaryota</taxon>
        <taxon>Metazoa</taxon>
        <taxon>Ecdysozoa</taxon>
        <taxon>Arthropoda</taxon>
        <taxon>Crustacea</taxon>
        <taxon>Multicrustacea</taxon>
        <taxon>Malacostraca</taxon>
        <taxon>Eumalacostraca</taxon>
        <taxon>Eucarida</taxon>
        <taxon>Decapoda</taxon>
        <taxon>Pleocyemata</taxon>
        <taxon>Brachyura</taxon>
        <taxon>Eubrachyura</taxon>
        <taxon>Portunoidea</taxon>
        <taxon>Portunidae</taxon>
        <taxon>Portuninae</taxon>
        <taxon>Portunus</taxon>
    </lineage>
</organism>
<accession>A0A5B7G4C6</accession>
<comment type="caution">
    <text evidence="1">The sequence shown here is derived from an EMBL/GenBank/DDBJ whole genome shotgun (WGS) entry which is preliminary data.</text>
</comment>
<gene>
    <name evidence="1" type="ORF">E2C01_045898</name>
</gene>
<evidence type="ECO:0000313" key="2">
    <source>
        <dbReference type="Proteomes" id="UP000324222"/>
    </source>
</evidence>
<name>A0A5B7G4C6_PORTR</name>
<protein>
    <submittedName>
        <fullName evidence="1">Uncharacterized protein</fullName>
    </submittedName>
</protein>
<evidence type="ECO:0000313" key="1">
    <source>
        <dbReference type="EMBL" id="MPC52038.1"/>
    </source>
</evidence>
<dbReference type="AlphaFoldDB" id="A0A5B7G4C6"/>
<proteinExistence type="predicted"/>
<dbReference type="Proteomes" id="UP000324222">
    <property type="component" value="Unassembled WGS sequence"/>
</dbReference>
<dbReference type="EMBL" id="VSRR010010587">
    <property type="protein sequence ID" value="MPC52038.1"/>
    <property type="molecule type" value="Genomic_DNA"/>
</dbReference>